<dbReference type="PROSITE" id="PS50072">
    <property type="entry name" value="CSA_PPIASE_2"/>
    <property type="match status" value="1"/>
</dbReference>
<evidence type="ECO:0000256" key="6">
    <source>
        <dbReference type="ARBA" id="ARBA00023125"/>
    </source>
</evidence>
<name>A0A5C7HTU3_9ROSI</name>
<dbReference type="OrthoDB" id="193499at2759"/>
<reference evidence="13" key="1">
    <citation type="journal article" date="2019" name="Gigascience">
        <title>De novo genome assembly of the endangered Acer yangbiense, a plant species with extremely small populations endemic to Yunnan Province, China.</title>
        <authorList>
            <person name="Yang J."/>
            <person name="Wariss H.M."/>
            <person name="Tao L."/>
            <person name="Zhang R."/>
            <person name="Yun Q."/>
            <person name="Hollingsworth P."/>
            <person name="Dao Z."/>
            <person name="Luo G."/>
            <person name="Guo H."/>
            <person name="Ma Y."/>
            <person name="Sun W."/>
        </authorList>
    </citation>
    <scope>NUCLEOTIDE SEQUENCE [LARGE SCALE GENOMIC DNA]</scope>
    <source>
        <strain evidence="13">cv. Malutang</strain>
    </source>
</reference>
<keyword evidence="5" id="KW-0697">Rotamase</keyword>
<feature type="domain" description="PPIase cyclophilin-type" evidence="10">
    <location>
        <begin position="573"/>
        <end position="736"/>
    </location>
</feature>
<keyword evidence="7" id="KW-0804">Transcription</keyword>
<dbReference type="SUPFAM" id="SSF101941">
    <property type="entry name" value="NAC domain"/>
    <property type="match status" value="1"/>
</dbReference>
<evidence type="ECO:0000256" key="3">
    <source>
        <dbReference type="ARBA" id="ARBA00013194"/>
    </source>
</evidence>
<comment type="caution">
    <text evidence="12">The sequence shown here is derived from an EMBL/GenBank/DDBJ whole genome shotgun (WGS) entry which is preliminary data.</text>
</comment>
<keyword evidence="8" id="KW-0413">Isomerase</keyword>
<proteinExistence type="inferred from homology"/>
<dbReference type="GO" id="GO:0006355">
    <property type="term" value="P:regulation of DNA-templated transcription"/>
    <property type="evidence" value="ECO:0007669"/>
    <property type="project" value="InterPro"/>
</dbReference>
<dbReference type="GO" id="GO:0003755">
    <property type="term" value="F:peptidyl-prolyl cis-trans isomerase activity"/>
    <property type="evidence" value="ECO:0007669"/>
    <property type="project" value="UniProtKB-KW"/>
</dbReference>
<accession>A0A5C7HTU3</accession>
<feature type="domain" description="NAC" evidence="11">
    <location>
        <begin position="6"/>
        <end position="160"/>
    </location>
</feature>
<dbReference type="GO" id="GO:0005737">
    <property type="term" value="C:cytoplasm"/>
    <property type="evidence" value="ECO:0007669"/>
    <property type="project" value="TreeGrafter"/>
</dbReference>
<dbReference type="Pfam" id="PF00160">
    <property type="entry name" value="Pro_isomerase"/>
    <property type="match status" value="1"/>
</dbReference>
<evidence type="ECO:0000259" key="11">
    <source>
        <dbReference type="PROSITE" id="PS51005"/>
    </source>
</evidence>
<evidence type="ECO:0000256" key="1">
    <source>
        <dbReference type="ARBA" id="ARBA00000971"/>
    </source>
</evidence>
<dbReference type="FunFam" id="2.40.100.10:FF:000002">
    <property type="entry name" value="Peptidyl-prolyl cis-trans isomerase"/>
    <property type="match status" value="1"/>
</dbReference>
<sequence length="810" mass="90536">MVDFPISVGCRFLPTDKELVSYYLSNKLFMTHTETEQPFNDLEKALVKECDIYGSLEPWEIWNLYGGDHLEDGQVLYFFVWLKKVSVNGSRICRRVGSGTWAGEDSGDRIMAAGNVVGFKKRFRYENHGSPYDGDRIMHEFAIDSHQSTPRLRFNKTFKSSNPKRNLWDTRLVFDPQELFSSLDQVPLLKESTQDQSGFISATVPVSSTIKVDDDYVWGSELFQVVSLIRAYCVRLQVSHASPSHHVESSRRLGQSQVVRVHNYENGNDYYKSLVKPVHMEFEEEQNVGSDEDQDDMLEVRGNGFDEGAASFHNHHTTSFIRSKSSFSDPNSKRQLFNKRDFETPKSKFQTSGPSIIAELYSALAKLIKKSESVNAKNMKDSEERLLSFCKAEFANIREEMKVGEKPAEQSTFEKSGASKEKAMEMDGLKENDDNVFDMDTDVHHVQTVFEGEMEKNNVSTAVHLEKVEGGNNEFSDKVEGDNEISEKVDGDTEIVHAEVGNTSVSAGLSKDPEYKNILDEDEIEIINSACLASEINSACLANDMLYSSSCPHLFYSFHFLLNQERKANPRVFLDLNIAGHVAGRLVIELFADSTPITAENFRALCTDEKGIGKVGKPLHYKGSTFHRVIPGFRWHGGDFTNGNGTGGESIYGASFTNENFKKKHIGPGILSMANTGRRTNGSQFFICTTKTEWLDGKQVVFGQVVEGFDVMKAVEKVGSSSGMTSKPVMVADCGQLSQTLVLGFCMDWKSLTISWSFGGSSSTSGSGGFWCEAVNMRREVEIEEDDNVATGTSFDDSMVPVSMIPELEF</sequence>
<gene>
    <name evidence="12" type="ORF">EZV62_014841</name>
</gene>
<dbReference type="InterPro" id="IPR003441">
    <property type="entry name" value="NAC-dom"/>
</dbReference>
<evidence type="ECO:0000313" key="13">
    <source>
        <dbReference type="Proteomes" id="UP000323000"/>
    </source>
</evidence>
<dbReference type="PANTHER" id="PTHR11071">
    <property type="entry name" value="PEPTIDYL-PROLYL CIS-TRANS ISOMERASE"/>
    <property type="match status" value="1"/>
</dbReference>
<protein>
    <recommendedName>
        <fullName evidence="3">peptidylprolyl isomerase</fullName>
        <ecNumber evidence="3">5.2.1.8</ecNumber>
    </recommendedName>
</protein>
<dbReference type="GO" id="GO:0003677">
    <property type="term" value="F:DNA binding"/>
    <property type="evidence" value="ECO:0007669"/>
    <property type="project" value="UniProtKB-KW"/>
</dbReference>
<dbReference type="PROSITE" id="PS51005">
    <property type="entry name" value="NAC"/>
    <property type="match status" value="1"/>
</dbReference>
<keyword evidence="9" id="KW-0539">Nucleus</keyword>
<dbReference type="GO" id="GO:0006457">
    <property type="term" value="P:protein folding"/>
    <property type="evidence" value="ECO:0007669"/>
    <property type="project" value="TreeGrafter"/>
</dbReference>
<dbReference type="CDD" id="cd01926">
    <property type="entry name" value="cyclophilin_ABH_like"/>
    <property type="match status" value="1"/>
</dbReference>
<dbReference type="Pfam" id="PF02365">
    <property type="entry name" value="NAM"/>
    <property type="match status" value="1"/>
</dbReference>
<keyword evidence="13" id="KW-1185">Reference proteome</keyword>
<evidence type="ECO:0000313" key="12">
    <source>
        <dbReference type="EMBL" id="TXG60268.1"/>
    </source>
</evidence>
<evidence type="ECO:0000256" key="9">
    <source>
        <dbReference type="ARBA" id="ARBA00023242"/>
    </source>
</evidence>
<dbReference type="PRINTS" id="PR00153">
    <property type="entry name" value="CSAPPISMRASE"/>
</dbReference>
<keyword evidence="4" id="KW-0805">Transcription regulation</keyword>
<dbReference type="InterPro" id="IPR002130">
    <property type="entry name" value="Cyclophilin-type_PPIase_dom"/>
</dbReference>
<evidence type="ECO:0000259" key="10">
    <source>
        <dbReference type="PROSITE" id="PS50072"/>
    </source>
</evidence>
<dbReference type="Proteomes" id="UP000323000">
    <property type="component" value="Chromosome 6"/>
</dbReference>
<dbReference type="Gene3D" id="2.170.150.80">
    <property type="entry name" value="NAC domain"/>
    <property type="match status" value="1"/>
</dbReference>
<evidence type="ECO:0000256" key="7">
    <source>
        <dbReference type="ARBA" id="ARBA00023163"/>
    </source>
</evidence>
<evidence type="ECO:0000256" key="8">
    <source>
        <dbReference type="ARBA" id="ARBA00023235"/>
    </source>
</evidence>
<evidence type="ECO:0000256" key="2">
    <source>
        <dbReference type="ARBA" id="ARBA00007365"/>
    </source>
</evidence>
<evidence type="ECO:0000256" key="4">
    <source>
        <dbReference type="ARBA" id="ARBA00023015"/>
    </source>
</evidence>
<comment type="catalytic activity">
    <reaction evidence="1">
        <text>[protein]-peptidylproline (omega=180) = [protein]-peptidylproline (omega=0)</text>
        <dbReference type="Rhea" id="RHEA:16237"/>
        <dbReference type="Rhea" id="RHEA-COMP:10747"/>
        <dbReference type="Rhea" id="RHEA-COMP:10748"/>
        <dbReference type="ChEBI" id="CHEBI:83833"/>
        <dbReference type="ChEBI" id="CHEBI:83834"/>
        <dbReference type="EC" id="5.2.1.8"/>
    </reaction>
</comment>
<dbReference type="AlphaFoldDB" id="A0A5C7HTU3"/>
<dbReference type="SUPFAM" id="SSF50891">
    <property type="entry name" value="Cyclophilin-like"/>
    <property type="match status" value="1"/>
</dbReference>
<dbReference type="EMBL" id="VAHF01000006">
    <property type="protein sequence ID" value="TXG60268.1"/>
    <property type="molecule type" value="Genomic_DNA"/>
</dbReference>
<dbReference type="GO" id="GO:0016018">
    <property type="term" value="F:cyclosporin A binding"/>
    <property type="evidence" value="ECO:0007669"/>
    <property type="project" value="TreeGrafter"/>
</dbReference>
<dbReference type="InterPro" id="IPR036093">
    <property type="entry name" value="NAC_dom_sf"/>
</dbReference>
<dbReference type="EC" id="5.2.1.8" evidence="3"/>
<evidence type="ECO:0000256" key="5">
    <source>
        <dbReference type="ARBA" id="ARBA00023110"/>
    </source>
</evidence>
<organism evidence="12 13">
    <name type="scientific">Acer yangbiense</name>
    <dbReference type="NCBI Taxonomy" id="1000413"/>
    <lineage>
        <taxon>Eukaryota</taxon>
        <taxon>Viridiplantae</taxon>
        <taxon>Streptophyta</taxon>
        <taxon>Embryophyta</taxon>
        <taxon>Tracheophyta</taxon>
        <taxon>Spermatophyta</taxon>
        <taxon>Magnoliopsida</taxon>
        <taxon>eudicotyledons</taxon>
        <taxon>Gunneridae</taxon>
        <taxon>Pentapetalae</taxon>
        <taxon>rosids</taxon>
        <taxon>malvids</taxon>
        <taxon>Sapindales</taxon>
        <taxon>Sapindaceae</taxon>
        <taxon>Hippocastanoideae</taxon>
        <taxon>Acereae</taxon>
        <taxon>Acer</taxon>
    </lineage>
</organism>
<dbReference type="PANTHER" id="PTHR11071:SF561">
    <property type="entry name" value="PEPTIDYL-PROLYL CIS-TRANS ISOMERASE D-RELATED"/>
    <property type="match status" value="1"/>
</dbReference>
<dbReference type="Gene3D" id="2.40.100.10">
    <property type="entry name" value="Cyclophilin-like"/>
    <property type="match status" value="1"/>
</dbReference>
<comment type="similarity">
    <text evidence="2">Belongs to the cyclophilin-type PPIase family.</text>
</comment>
<keyword evidence="6" id="KW-0238">DNA-binding</keyword>
<dbReference type="InterPro" id="IPR029000">
    <property type="entry name" value="Cyclophilin-like_dom_sf"/>
</dbReference>